<dbReference type="PANTHER" id="PTHR45897">
    <property type="entry name" value="HIGH-AFFINITY CHOLINE TRANSPORTER 1"/>
    <property type="match status" value="1"/>
</dbReference>
<keyword evidence="3" id="KW-0813">Transport</keyword>
<keyword evidence="12" id="KW-0739">Sodium transport</keyword>
<dbReference type="Pfam" id="PF00474">
    <property type="entry name" value="SSF"/>
    <property type="match status" value="1"/>
</dbReference>
<dbReference type="PROSITE" id="PS50283">
    <property type="entry name" value="NA_SOLUT_SYMP_3"/>
    <property type="match status" value="1"/>
</dbReference>
<dbReference type="EMBL" id="JAPTMU010000035">
    <property type="protein sequence ID" value="KAJ4923324.1"/>
    <property type="molecule type" value="Genomic_DNA"/>
</dbReference>
<feature type="transmembrane region" description="Helical" evidence="14">
    <location>
        <begin position="244"/>
        <end position="266"/>
    </location>
</feature>
<evidence type="ECO:0000256" key="14">
    <source>
        <dbReference type="SAM" id="Phobius"/>
    </source>
</evidence>
<keyword evidence="16" id="KW-1185">Reference proteome</keyword>
<feature type="transmembrane region" description="Helical" evidence="14">
    <location>
        <begin position="126"/>
        <end position="145"/>
    </location>
</feature>
<dbReference type="AlphaFoldDB" id="A0AAD6F6C2"/>
<dbReference type="InterPro" id="IPR001734">
    <property type="entry name" value="Na/solute_symporter"/>
</dbReference>
<feature type="transmembrane region" description="Helical" evidence="14">
    <location>
        <begin position="84"/>
        <end position="105"/>
    </location>
</feature>
<keyword evidence="6" id="KW-0530">Neurotransmitter biosynthesis</keyword>
<comment type="similarity">
    <text evidence="2 13">Belongs to the sodium:solute symporter (SSF) (TC 2.A.21) family.</text>
</comment>
<evidence type="ECO:0000256" key="7">
    <source>
        <dbReference type="ARBA" id="ARBA00022989"/>
    </source>
</evidence>
<evidence type="ECO:0000256" key="9">
    <source>
        <dbReference type="ARBA" id="ARBA00023065"/>
    </source>
</evidence>
<evidence type="ECO:0000256" key="5">
    <source>
        <dbReference type="ARBA" id="ARBA00022847"/>
    </source>
</evidence>
<keyword evidence="9" id="KW-0406">Ion transport</keyword>
<dbReference type="PANTHER" id="PTHR45897:SF5">
    <property type="entry name" value="HIGH AFFINITY CHOLINE TRANSPORTER 1"/>
    <property type="match status" value="1"/>
</dbReference>
<dbReference type="GO" id="GO:0005886">
    <property type="term" value="C:plasma membrane"/>
    <property type="evidence" value="ECO:0007669"/>
    <property type="project" value="TreeGrafter"/>
</dbReference>
<feature type="transmembrane region" description="Helical" evidence="14">
    <location>
        <begin position="204"/>
        <end position="224"/>
    </location>
</feature>
<evidence type="ECO:0000256" key="11">
    <source>
        <dbReference type="ARBA" id="ARBA00023180"/>
    </source>
</evidence>
<dbReference type="GO" id="GO:0008292">
    <property type="term" value="P:acetylcholine biosynthetic process"/>
    <property type="evidence" value="ECO:0007669"/>
    <property type="project" value="TreeGrafter"/>
</dbReference>
<dbReference type="InterPro" id="IPR038377">
    <property type="entry name" value="Na/Glc_symporter_sf"/>
</dbReference>
<sequence length="306" mass="33234">MAVNWLGLVSIGVFYIIVLGTGIWASRKSKREEKKCSGNRSEVAMVGGRNLNVYVSIFTMTATWVGGGYILGSAEMVYNPTKGLVWAVAPLAFSMSLIIGALFFVKPIRSKNYVTLMDPFQQKYGNKVSAVLFIPALIGDILWIACVLGALAYNTACSVSCLLTRLLNTRTYSSITMSDGSAKERSWIVSVNSARRLCLSFARWLCVPFILASPFSANFTVAAVTKLHQEPWIGRLELEDAGRWVENILLIAIGGICYQAFYQRVLSTATDAQAKITCYAAAVFCPILGIPSILIGAVAASTSTHI</sequence>
<evidence type="ECO:0000256" key="12">
    <source>
        <dbReference type="ARBA" id="ARBA00023201"/>
    </source>
</evidence>
<evidence type="ECO:0000256" key="2">
    <source>
        <dbReference type="ARBA" id="ARBA00006434"/>
    </source>
</evidence>
<keyword evidence="11" id="KW-0325">Glycoprotein</keyword>
<feature type="transmembrane region" description="Helical" evidence="14">
    <location>
        <begin position="278"/>
        <end position="300"/>
    </location>
</feature>
<reference evidence="15" key="1">
    <citation type="submission" date="2022-11" db="EMBL/GenBank/DDBJ databases">
        <title>Chromosome-level genome of Pogonophryne albipinna.</title>
        <authorList>
            <person name="Jo E."/>
        </authorList>
    </citation>
    <scope>NUCLEOTIDE SEQUENCE</scope>
    <source>
        <strain evidence="15">SGF0006</strain>
        <tissue evidence="15">Muscle</tissue>
    </source>
</reference>
<evidence type="ECO:0000256" key="3">
    <source>
        <dbReference type="ARBA" id="ARBA00022448"/>
    </source>
</evidence>
<feature type="transmembrane region" description="Helical" evidence="14">
    <location>
        <begin position="6"/>
        <end position="25"/>
    </location>
</feature>
<evidence type="ECO:0000256" key="13">
    <source>
        <dbReference type="RuleBase" id="RU362091"/>
    </source>
</evidence>
<evidence type="ECO:0000256" key="1">
    <source>
        <dbReference type="ARBA" id="ARBA00004141"/>
    </source>
</evidence>
<keyword evidence="7 14" id="KW-1133">Transmembrane helix</keyword>
<comment type="caution">
    <text evidence="15">The sequence shown here is derived from an EMBL/GenBank/DDBJ whole genome shotgun (WGS) entry which is preliminary data.</text>
</comment>
<name>A0AAD6F6C2_9TELE</name>
<keyword evidence="8" id="KW-0915">Sodium</keyword>
<dbReference type="InterPro" id="IPR052244">
    <property type="entry name" value="Choline_transporter"/>
</dbReference>
<evidence type="ECO:0000256" key="10">
    <source>
        <dbReference type="ARBA" id="ARBA00023136"/>
    </source>
</evidence>
<evidence type="ECO:0000313" key="16">
    <source>
        <dbReference type="Proteomes" id="UP001219934"/>
    </source>
</evidence>
<keyword evidence="4 14" id="KW-0812">Transmembrane</keyword>
<evidence type="ECO:0000256" key="8">
    <source>
        <dbReference type="ARBA" id="ARBA00023053"/>
    </source>
</evidence>
<dbReference type="Gene3D" id="1.20.1730.10">
    <property type="entry name" value="Sodium/glucose cotransporter"/>
    <property type="match status" value="1"/>
</dbReference>
<evidence type="ECO:0000256" key="4">
    <source>
        <dbReference type="ARBA" id="ARBA00022692"/>
    </source>
</evidence>
<organism evidence="15 16">
    <name type="scientific">Pogonophryne albipinna</name>
    <dbReference type="NCBI Taxonomy" id="1090488"/>
    <lineage>
        <taxon>Eukaryota</taxon>
        <taxon>Metazoa</taxon>
        <taxon>Chordata</taxon>
        <taxon>Craniata</taxon>
        <taxon>Vertebrata</taxon>
        <taxon>Euteleostomi</taxon>
        <taxon>Actinopterygii</taxon>
        <taxon>Neopterygii</taxon>
        <taxon>Teleostei</taxon>
        <taxon>Neoteleostei</taxon>
        <taxon>Acanthomorphata</taxon>
        <taxon>Eupercaria</taxon>
        <taxon>Perciformes</taxon>
        <taxon>Notothenioidei</taxon>
        <taxon>Pogonophryne</taxon>
    </lineage>
</organism>
<evidence type="ECO:0000256" key="6">
    <source>
        <dbReference type="ARBA" id="ARBA00022979"/>
    </source>
</evidence>
<keyword evidence="10 14" id="KW-0472">Membrane</keyword>
<comment type="subcellular location">
    <subcellularLocation>
        <location evidence="1">Membrane</location>
        <topology evidence="1">Multi-pass membrane protein</topology>
    </subcellularLocation>
</comment>
<dbReference type="GO" id="GO:0005307">
    <property type="term" value="F:choline:sodium symporter activity"/>
    <property type="evidence" value="ECO:0007669"/>
    <property type="project" value="TreeGrafter"/>
</dbReference>
<protein>
    <submittedName>
        <fullName evidence="15">Uncharacterized protein</fullName>
    </submittedName>
</protein>
<keyword evidence="5" id="KW-0769">Symport</keyword>
<accession>A0AAD6F6C2</accession>
<dbReference type="Proteomes" id="UP001219934">
    <property type="component" value="Unassembled WGS sequence"/>
</dbReference>
<gene>
    <name evidence="15" type="ORF">JOQ06_026000</name>
</gene>
<proteinExistence type="inferred from homology"/>
<feature type="transmembrane region" description="Helical" evidence="14">
    <location>
        <begin position="51"/>
        <end position="72"/>
    </location>
</feature>
<evidence type="ECO:0000313" key="15">
    <source>
        <dbReference type="EMBL" id="KAJ4923324.1"/>
    </source>
</evidence>